<dbReference type="SMART" id="SM00388">
    <property type="entry name" value="HisKA"/>
    <property type="match status" value="1"/>
</dbReference>
<dbReference type="InterPro" id="IPR013655">
    <property type="entry name" value="PAS_fold_3"/>
</dbReference>
<gene>
    <name evidence="11" type="ORF">GCM10011380_27010</name>
</gene>
<dbReference type="InterPro" id="IPR003594">
    <property type="entry name" value="HATPase_dom"/>
</dbReference>
<dbReference type="InterPro" id="IPR013656">
    <property type="entry name" value="PAS_4"/>
</dbReference>
<dbReference type="Pfam" id="PF08447">
    <property type="entry name" value="PAS_3"/>
    <property type="match status" value="2"/>
</dbReference>
<keyword evidence="4" id="KW-0808">Transferase</keyword>
<dbReference type="SUPFAM" id="SSF52172">
    <property type="entry name" value="CheY-like"/>
    <property type="match status" value="1"/>
</dbReference>
<accession>A0A916WWM2</accession>
<dbReference type="SUPFAM" id="SSF47384">
    <property type="entry name" value="Homodimeric domain of signal transducing histidine kinase"/>
    <property type="match status" value="1"/>
</dbReference>
<dbReference type="InterPro" id="IPR052162">
    <property type="entry name" value="Sensor_kinase/Photoreceptor"/>
</dbReference>
<dbReference type="CDD" id="cd00082">
    <property type="entry name" value="HisKA"/>
    <property type="match status" value="1"/>
</dbReference>
<feature type="domain" description="PAC" evidence="10">
    <location>
        <begin position="241"/>
        <end position="293"/>
    </location>
</feature>
<dbReference type="PANTHER" id="PTHR43304:SF1">
    <property type="entry name" value="PAC DOMAIN-CONTAINING PROTEIN"/>
    <property type="match status" value="1"/>
</dbReference>
<dbReference type="SMART" id="SM00086">
    <property type="entry name" value="PAC"/>
    <property type="match status" value="4"/>
</dbReference>
<feature type="modified residue" description="4-aspartylphosphate" evidence="6">
    <location>
        <position position="875"/>
    </location>
</feature>
<comment type="caution">
    <text evidence="11">The sequence shown here is derived from an EMBL/GenBank/DDBJ whole genome shotgun (WGS) entry which is preliminary data.</text>
</comment>
<dbReference type="Pfam" id="PF00512">
    <property type="entry name" value="HisKA"/>
    <property type="match status" value="1"/>
</dbReference>
<dbReference type="InterPro" id="IPR000014">
    <property type="entry name" value="PAS"/>
</dbReference>
<evidence type="ECO:0000259" key="9">
    <source>
        <dbReference type="PROSITE" id="PS50112"/>
    </source>
</evidence>
<dbReference type="Gene3D" id="3.40.50.2300">
    <property type="match status" value="1"/>
</dbReference>
<dbReference type="InterPro" id="IPR004358">
    <property type="entry name" value="Sig_transdc_His_kin-like_C"/>
</dbReference>
<dbReference type="PROSITE" id="PS50112">
    <property type="entry name" value="PAS"/>
    <property type="match status" value="1"/>
</dbReference>
<reference evidence="11" key="1">
    <citation type="journal article" date="2014" name="Int. J. Syst. Evol. Microbiol.">
        <title>Complete genome sequence of Corynebacterium casei LMG S-19264T (=DSM 44701T), isolated from a smear-ripened cheese.</title>
        <authorList>
            <consortium name="US DOE Joint Genome Institute (JGI-PGF)"/>
            <person name="Walter F."/>
            <person name="Albersmeier A."/>
            <person name="Kalinowski J."/>
            <person name="Ruckert C."/>
        </authorList>
    </citation>
    <scope>NUCLEOTIDE SEQUENCE</scope>
    <source>
        <strain evidence="11">CGMCC 1.15330</strain>
    </source>
</reference>
<keyword evidence="3 6" id="KW-0597">Phosphoprotein</keyword>
<dbReference type="SMART" id="SM00091">
    <property type="entry name" value="PAS"/>
    <property type="match status" value="2"/>
</dbReference>
<evidence type="ECO:0000259" key="10">
    <source>
        <dbReference type="PROSITE" id="PS50113"/>
    </source>
</evidence>
<dbReference type="Pfam" id="PF08448">
    <property type="entry name" value="PAS_4"/>
    <property type="match status" value="2"/>
</dbReference>
<feature type="domain" description="Histidine kinase" evidence="7">
    <location>
        <begin position="584"/>
        <end position="804"/>
    </location>
</feature>
<dbReference type="PROSITE" id="PS50113">
    <property type="entry name" value="PAC"/>
    <property type="match status" value="3"/>
</dbReference>
<dbReference type="InterPro" id="IPR001610">
    <property type="entry name" value="PAC"/>
</dbReference>
<sequence length="934" mass="102343">MATGQADLFRESLAAGGECGRLIAATDWSATALGPIECWPVSLRTATSLLLRSPVPIVMLWGVDGIMLYNDSYSVFAGGRHPQLLGSKVREGWVEVADFNDHVMKVGLAGGTLQYRDQELTLHRHGRPEQVWMNLDYSPVLDENGVPAGVFAIVVETSERVRAERRTREANDRFRAFLTASNNSMYRMNPDWSELRQLDGQGFLLDTDVPTGDWIGTYIEPEDRPQLVAAVERAVATGEVFDLEHRVRQADGSIGWAHSRAVPIRGADGRIVEWFGAAHDVTARRAAEEEVRRSEARFRLMADAVPQIVWITDAAGRMEFLNRQFTLYTGADYDAFTPAEMAASFIPPEDGGHVVAAFETALRTGEPFDVEHRIRSAAGEHRWFVARAEPYRDPETGEIVRWFGVSVDIHDRKLAEAQLRELNETLEQRVASALAERKVFSDVLESSTASVTALDLDYRTLAINRTNLDAFEIAYGCRPNVGDRLLDTLADLPEDREQLRRNWSRALAGEEFVVTQAFGSAGRERRHYEVRFGTIRDADGNRIGAASTAYDVSDRVDAERQLAAAQEQLRQSQKMEAMGQLTGGVAHDFNNLLTPIVGSLDMLQHQRLGGPREQRLIAGAIQSAERARTLVQRLLAFARRQPLQPVPVDIEQLVTGMGELIASTTGPQIKVVVDAAASLPPARADPNQLEMALLNLAVNARDAMPEGGRLRITARVEQVANDHPARLSPGRYVVLSVADTGSGMDEATIRRAIEPFFSTKGIGKGTGLGLSMVHGLASQLGGALTIQSRIGIGTNVELWLPESATSVARVEDDRAAAAQPDVRGVALIVDDEDLVRMTTADMLADLGYSVVEAASAEEAMRLMVAGRHVDILVTDHLMPGITGADLIRWARNDRPEIQALLVSGYAEQEAIGSDIPRLAKPFRKADLAGALSRA</sequence>
<feature type="domain" description="PAC" evidence="10">
    <location>
        <begin position="368"/>
        <end position="421"/>
    </location>
</feature>
<dbReference type="InterPro" id="IPR035965">
    <property type="entry name" value="PAS-like_dom_sf"/>
</dbReference>
<dbReference type="PANTHER" id="PTHR43304">
    <property type="entry name" value="PHYTOCHROME-LIKE PROTEIN CPH1"/>
    <property type="match status" value="1"/>
</dbReference>
<organism evidence="11 12">
    <name type="scientific">Sphingomonas metalli</name>
    <dbReference type="NCBI Taxonomy" id="1779358"/>
    <lineage>
        <taxon>Bacteria</taxon>
        <taxon>Pseudomonadati</taxon>
        <taxon>Pseudomonadota</taxon>
        <taxon>Alphaproteobacteria</taxon>
        <taxon>Sphingomonadales</taxon>
        <taxon>Sphingomonadaceae</taxon>
        <taxon>Sphingomonas</taxon>
    </lineage>
</organism>
<dbReference type="Gene3D" id="3.30.450.20">
    <property type="entry name" value="PAS domain"/>
    <property type="match status" value="4"/>
</dbReference>
<evidence type="ECO:0000256" key="3">
    <source>
        <dbReference type="ARBA" id="ARBA00022553"/>
    </source>
</evidence>
<dbReference type="Pfam" id="PF00072">
    <property type="entry name" value="Response_reg"/>
    <property type="match status" value="1"/>
</dbReference>
<dbReference type="InterPro" id="IPR011006">
    <property type="entry name" value="CheY-like_superfamily"/>
</dbReference>
<dbReference type="AlphaFoldDB" id="A0A916WWM2"/>
<dbReference type="InterPro" id="IPR003661">
    <property type="entry name" value="HisK_dim/P_dom"/>
</dbReference>
<dbReference type="NCBIfam" id="TIGR00229">
    <property type="entry name" value="sensory_box"/>
    <property type="match status" value="2"/>
</dbReference>
<dbReference type="EMBL" id="BMIH01000003">
    <property type="protein sequence ID" value="GGB36219.1"/>
    <property type="molecule type" value="Genomic_DNA"/>
</dbReference>
<dbReference type="InterPro" id="IPR036097">
    <property type="entry name" value="HisK_dim/P_sf"/>
</dbReference>
<comment type="catalytic activity">
    <reaction evidence="1">
        <text>ATP + protein L-histidine = ADP + protein N-phospho-L-histidine.</text>
        <dbReference type="EC" id="2.7.13.3"/>
    </reaction>
</comment>
<dbReference type="RefSeq" id="WP_229664565.1">
    <property type="nucleotide sequence ID" value="NZ_BMIH01000003.1"/>
</dbReference>
<dbReference type="FunFam" id="3.30.450.20:FF:000099">
    <property type="entry name" value="Sensory box sensor histidine kinase"/>
    <property type="match status" value="1"/>
</dbReference>
<dbReference type="Pfam" id="PF02518">
    <property type="entry name" value="HATPase_c"/>
    <property type="match status" value="1"/>
</dbReference>
<dbReference type="Gene3D" id="3.30.565.10">
    <property type="entry name" value="Histidine kinase-like ATPase, C-terminal domain"/>
    <property type="match status" value="1"/>
</dbReference>
<dbReference type="Proteomes" id="UP000623067">
    <property type="component" value="Unassembled WGS sequence"/>
</dbReference>
<dbReference type="EC" id="2.7.13.3" evidence="2"/>
<keyword evidence="12" id="KW-1185">Reference proteome</keyword>
<evidence type="ECO:0000256" key="2">
    <source>
        <dbReference type="ARBA" id="ARBA00012438"/>
    </source>
</evidence>
<name>A0A916WWM2_9SPHN</name>
<evidence type="ECO:0000256" key="6">
    <source>
        <dbReference type="PROSITE-ProRule" id="PRU00169"/>
    </source>
</evidence>
<dbReference type="SMART" id="SM00448">
    <property type="entry name" value="REC"/>
    <property type="match status" value="1"/>
</dbReference>
<dbReference type="Gene3D" id="1.10.287.130">
    <property type="match status" value="1"/>
</dbReference>
<evidence type="ECO:0000256" key="4">
    <source>
        <dbReference type="ARBA" id="ARBA00022679"/>
    </source>
</evidence>
<evidence type="ECO:0000259" key="7">
    <source>
        <dbReference type="PROSITE" id="PS50109"/>
    </source>
</evidence>
<dbReference type="PROSITE" id="PS50110">
    <property type="entry name" value="RESPONSE_REGULATORY"/>
    <property type="match status" value="1"/>
</dbReference>
<feature type="domain" description="PAS" evidence="9">
    <location>
        <begin position="294"/>
        <end position="365"/>
    </location>
</feature>
<dbReference type="CDD" id="cd00130">
    <property type="entry name" value="PAS"/>
    <property type="match status" value="2"/>
</dbReference>
<evidence type="ECO:0000313" key="11">
    <source>
        <dbReference type="EMBL" id="GGB36219.1"/>
    </source>
</evidence>
<dbReference type="GO" id="GO:0000155">
    <property type="term" value="F:phosphorelay sensor kinase activity"/>
    <property type="evidence" value="ECO:0007669"/>
    <property type="project" value="InterPro"/>
</dbReference>
<evidence type="ECO:0000259" key="8">
    <source>
        <dbReference type="PROSITE" id="PS50110"/>
    </source>
</evidence>
<keyword evidence="5 11" id="KW-0418">Kinase</keyword>
<dbReference type="SUPFAM" id="SSF55785">
    <property type="entry name" value="PYP-like sensor domain (PAS domain)"/>
    <property type="match status" value="4"/>
</dbReference>
<feature type="domain" description="PAC" evidence="10">
    <location>
        <begin position="116"/>
        <end position="169"/>
    </location>
</feature>
<dbReference type="SMART" id="SM00387">
    <property type="entry name" value="HATPase_c"/>
    <property type="match status" value="1"/>
</dbReference>
<dbReference type="InterPro" id="IPR000700">
    <property type="entry name" value="PAS-assoc_C"/>
</dbReference>
<dbReference type="InterPro" id="IPR001789">
    <property type="entry name" value="Sig_transdc_resp-reg_receiver"/>
</dbReference>
<protein>
    <recommendedName>
        <fullName evidence="2">histidine kinase</fullName>
        <ecNumber evidence="2">2.7.13.3</ecNumber>
    </recommendedName>
</protein>
<dbReference type="InterPro" id="IPR036890">
    <property type="entry name" value="HATPase_C_sf"/>
</dbReference>
<dbReference type="PROSITE" id="PS50109">
    <property type="entry name" value="HIS_KIN"/>
    <property type="match status" value="1"/>
</dbReference>
<evidence type="ECO:0000256" key="5">
    <source>
        <dbReference type="ARBA" id="ARBA00022777"/>
    </source>
</evidence>
<evidence type="ECO:0000313" key="12">
    <source>
        <dbReference type="Proteomes" id="UP000623067"/>
    </source>
</evidence>
<reference evidence="11" key="2">
    <citation type="submission" date="2020-09" db="EMBL/GenBank/DDBJ databases">
        <authorList>
            <person name="Sun Q."/>
            <person name="Zhou Y."/>
        </authorList>
    </citation>
    <scope>NUCLEOTIDE SEQUENCE</scope>
    <source>
        <strain evidence="11">CGMCC 1.15330</strain>
    </source>
</reference>
<dbReference type="SUPFAM" id="SSF55874">
    <property type="entry name" value="ATPase domain of HSP90 chaperone/DNA topoisomerase II/histidine kinase"/>
    <property type="match status" value="1"/>
</dbReference>
<dbReference type="PRINTS" id="PR00344">
    <property type="entry name" value="BCTRLSENSOR"/>
</dbReference>
<feature type="domain" description="Response regulatory" evidence="8">
    <location>
        <begin position="825"/>
        <end position="934"/>
    </location>
</feature>
<dbReference type="InterPro" id="IPR005467">
    <property type="entry name" value="His_kinase_dom"/>
</dbReference>
<evidence type="ECO:0000256" key="1">
    <source>
        <dbReference type="ARBA" id="ARBA00000085"/>
    </source>
</evidence>
<proteinExistence type="predicted"/>